<protein>
    <submittedName>
        <fullName evidence="1">Uncharacterized protein</fullName>
    </submittedName>
</protein>
<dbReference type="Proteomes" id="UP001060919">
    <property type="component" value="Chromosome"/>
</dbReference>
<sequence length="35" mass="4382">MIVAEYVKHLTFYSLEDAQTRIFEYIEAYYKYNRL</sequence>
<evidence type="ECO:0000313" key="1">
    <source>
        <dbReference type="EMBL" id="BDS11167.1"/>
    </source>
</evidence>
<dbReference type="EMBL" id="AP026867">
    <property type="protein sequence ID" value="BDS11167.1"/>
    <property type="molecule type" value="Genomic_DNA"/>
</dbReference>
<dbReference type="AlphaFoldDB" id="A0A915YDP7"/>
<organism evidence="1 2">
    <name type="scientific">Aureispira anguillae</name>
    <dbReference type="NCBI Taxonomy" id="2864201"/>
    <lineage>
        <taxon>Bacteria</taxon>
        <taxon>Pseudomonadati</taxon>
        <taxon>Bacteroidota</taxon>
        <taxon>Saprospiria</taxon>
        <taxon>Saprospirales</taxon>
        <taxon>Saprospiraceae</taxon>
        <taxon>Aureispira</taxon>
    </lineage>
</organism>
<gene>
    <name evidence="1" type="ORF">AsAng_0018780</name>
</gene>
<name>A0A915YDP7_9BACT</name>
<proteinExistence type="predicted"/>
<evidence type="ECO:0000313" key="2">
    <source>
        <dbReference type="Proteomes" id="UP001060919"/>
    </source>
</evidence>
<accession>A0A915YDP7</accession>
<keyword evidence="2" id="KW-1185">Reference proteome</keyword>
<dbReference type="KEGG" id="aup:AsAng_0018780"/>
<reference evidence="1" key="1">
    <citation type="submission" date="2022-09" db="EMBL/GenBank/DDBJ databases">
        <title>Aureispira anguillicida sp. nov., isolated from Leptocephalus of Japanese eel Anguilla japonica.</title>
        <authorList>
            <person name="Yuasa K."/>
            <person name="Mekata T."/>
            <person name="Ikunari K."/>
        </authorList>
    </citation>
    <scope>NUCLEOTIDE SEQUENCE</scope>
    <source>
        <strain evidence="1">EL160426</strain>
    </source>
</reference>